<dbReference type="Proteomes" id="UP000823937">
    <property type="component" value="Unassembled WGS sequence"/>
</dbReference>
<evidence type="ECO:0000313" key="2">
    <source>
        <dbReference type="Proteomes" id="UP000823937"/>
    </source>
</evidence>
<gene>
    <name evidence="1" type="ORF">H9895_04345</name>
</gene>
<protein>
    <submittedName>
        <fullName evidence="1">Uncharacterized protein</fullName>
    </submittedName>
</protein>
<accession>A0A9D1PL42</accession>
<proteinExistence type="predicted"/>
<reference evidence="1" key="1">
    <citation type="journal article" date="2021" name="PeerJ">
        <title>Extensive microbial diversity within the chicken gut microbiome revealed by metagenomics and culture.</title>
        <authorList>
            <person name="Gilroy R."/>
            <person name="Ravi A."/>
            <person name="Getino M."/>
            <person name="Pursley I."/>
            <person name="Horton D.L."/>
            <person name="Alikhan N.F."/>
            <person name="Baker D."/>
            <person name="Gharbi K."/>
            <person name="Hall N."/>
            <person name="Watson M."/>
            <person name="Adriaenssens E.M."/>
            <person name="Foster-Nyarko E."/>
            <person name="Jarju S."/>
            <person name="Secka A."/>
            <person name="Antonio M."/>
            <person name="Oren A."/>
            <person name="Chaudhuri R.R."/>
            <person name="La Ragione R."/>
            <person name="Hildebrand F."/>
            <person name="Pallen M.J."/>
        </authorList>
    </citation>
    <scope>NUCLEOTIDE SEQUENCE</scope>
    <source>
        <strain evidence="1">CHK169-2315</strain>
    </source>
</reference>
<sequence length="105" mass="12518">MIAKKSYFISLDKESITKVSVDDTTEYEVIATEQEIKELEVLLRDNEHQNFWFAMRNLATKPFDEDEVEDIRQAEHDNLMEAYNFIYRFGTDETRRKLEEIGFGK</sequence>
<evidence type="ECO:0000313" key="1">
    <source>
        <dbReference type="EMBL" id="HIV74294.1"/>
    </source>
</evidence>
<dbReference type="AlphaFoldDB" id="A0A9D1PL42"/>
<reference evidence="1" key="2">
    <citation type="submission" date="2021-04" db="EMBL/GenBank/DDBJ databases">
        <authorList>
            <person name="Gilroy R."/>
        </authorList>
    </citation>
    <scope>NUCLEOTIDE SEQUENCE</scope>
    <source>
        <strain evidence="1">CHK169-2315</strain>
    </source>
</reference>
<name>A0A9D1PL42_9BACI</name>
<organism evidence="1 2">
    <name type="scientific">Candidatus Pseudogracilibacillus intestinigallinarum</name>
    <dbReference type="NCBI Taxonomy" id="2838742"/>
    <lineage>
        <taxon>Bacteria</taxon>
        <taxon>Bacillati</taxon>
        <taxon>Bacillota</taxon>
        <taxon>Bacilli</taxon>
        <taxon>Bacillales</taxon>
        <taxon>Bacillaceae</taxon>
        <taxon>Pseudogracilibacillus</taxon>
    </lineage>
</organism>
<comment type="caution">
    <text evidence="1">The sequence shown here is derived from an EMBL/GenBank/DDBJ whole genome shotgun (WGS) entry which is preliminary data.</text>
</comment>
<dbReference type="EMBL" id="DXHX01000062">
    <property type="protein sequence ID" value="HIV74294.1"/>
    <property type="molecule type" value="Genomic_DNA"/>
</dbReference>